<reference evidence="2 3" key="1">
    <citation type="submission" date="2015-03" db="EMBL/GenBank/DDBJ databases">
        <title>Genome sequence of Pseudoalteromonas aurantia.</title>
        <authorList>
            <person name="Xie B.-B."/>
            <person name="Rong J.-C."/>
            <person name="Qin Q.-L."/>
            <person name="Zhang Y.-Z."/>
        </authorList>
    </citation>
    <scope>NUCLEOTIDE SEQUENCE [LARGE SCALE GENOMIC DNA]</scope>
    <source>
        <strain evidence="2 3">208</strain>
    </source>
</reference>
<dbReference type="EMBL" id="AQGV01000010">
    <property type="protein sequence ID" value="MBE0366653.1"/>
    <property type="molecule type" value="Genomic_DNA"/>
</dbReference>
<keyword evidence="3" id="KW-1185">Reference proteome</keyword>
<accession>A0ABR9E6N3</accession>
<comment type="caution">
    <text evidence="2">The sequence shown here is derived from an EMBL/GenBank/DDBJ whole genome shotgun (WGS) entry which is preliminary data.</text>
</comment>
<evidence type="ECO:0000313" key="3">
    <source>
        <dbReference type="Proteomes" id="UP000615755"/>
    </source>
</evidence>
<feature type="signal peptide" evidence="1">
    <location>
        <begin position="1"/>
        <end position="23"/>
    </location>
</feature>
<keyword evidence="1" id="KW-0732">Signal</keyword>
<sequence>MIIKKLPVALCVGMSALSTVTIAHDIYPKGSECEVTFSAKTISLSAMYFTKKKETEFEQIAHVKQRLFEKATKALAQYNTSMMIKSMRFKSHSEDALVAKAEFLPVTSCAKDIPRVNTTSLDLFSNNVMHLKQKVNLGYAISVNKELIKTAPLKLESNLISDNAIFGIKLGESMQSVEKDLGRFSLLWPLSDGAYIAFIGRDNALFFSDHKFVGYQYNESLLPIALRNHLEFSNEGIRVYDPTTGDAFSSGEELTTARVKALKGEYKNVQIVKVKTSDEAVVDKLVGLSVGDTSLLTGKFDTLPCPDAAALLQRAPDLDKSLVQLFGMSGKRALLTGCHQKIEMNHYGTVTSIELLDPLTSTNMELKGGSQLLQSLKPWQFGTVSQGDSVNQLPTNELGEANFDVIEWSNNLWEGHFVLDNDTVVAGTLIPIKL</sequence>
<evidence type="ECO:0000256" key="1">
    <source>
        <dbReference type="SAM" id="SignalP"/>
    </source>
</evidence>
<feature type="chain" id="PRO_5047092094" evidence="1">
    <location>
        <begin position="24"/>
        <end position="434"/>
    </location>
</feature>
<protein>
    <submittedName>
        <fullName evidence="2">Uncharacterized protein</fullName>
    </submittedName>
</protein>
<evidence type="ECO:0000313" key="2">
    <source>
        <dbReference type="EMBL" id="MBE0366653.1"/>
    </source>
</evidence>
<organism evidence="2 3">
    <name type="scientific">Pseudoalteromonas aurantia 208</name>
    <dbReference type="NCBI Taxonomy" id="1314867"/>
    <lineage>
        <taxon>Bacteria</taxon>
        <taxon>Pseudomonadati</taxon>
        <taxon>Pseudomonadota</taxon>
        <taxon>Gammaproteobacteria</taxon>
        <taxon>Alteromonadales</taxon>
        <taxon>Pseudoalteromonadaceae</taxon>
        <taxon>Pseudoalteromonas</taxon>
    </lineage>
</organism>
<gene>
    <name evidence="2" type="ORF">PAUR_a3700</name>
</gene>
<dbReference type="Proteomes" id="UP000615755">
    <property type="component" value="Unassembled WGS sequence"/>
</dbReference>
<name>A0ABR9E6N3_9GAMM</name>
<proteinExistence type="predicted"/>
<dbReference type="RefSeq" id="WP_192506167.1">
    <property type="nucleotide sequence ID" value="NZ_AQGV01000010.1"/>
</dbReference>